<keyword evidence="2" id="KW-1185">Reference proteome</keyword>
<dbReference type="PATRIC" id="fig|1195763.3.peg.4681"/>
<proteinExistence type="predicted"/>
<dbReference type="EMBL" id="LDOT01000050">
    <property type="protein sequence ID" value="KLV02240.1"/>
    <property type="molecule type" value="Genomic_DNA"/>
</dbReference>
<dbReference type="Proteomes" id="UP000036097">
    <property type="component" value="Unassembled WGS sequence"/>
</dbReference>
<comment type="caution">
    <text evidence="1">The sequence shown here is derived from an EMBL/GenBank/DDBJ whole genome shotgun (WGS) entry which is preliminary data.</text>
</comment>
<dbReference type="AlphaFoldDB" id="A0A0J1GRA2"/>
<accession>A0A0J1GRA2</accession>
<evidence type="ECO:0000313" key="2">
    <source>
        <dbReference type="Proteomes" id="UP000036097"/>
    </source>
</evidence>
<reference evidence="1 2" key="1">
    <citation type="submission" date="2015-05" db="EMBL/GenBank/DDBJ databases">
        <title>Photobacterium galathea sp. nov.</title>
        <authorList>
            <person name="Machado H."/>
            <person name="Gram L."/>
        </authorList>
    </citation>
    <scope>NUCLEOTIDE SEQUENCE [LARGE SCALE GENOMIC DNA]</scope>
    <source>
        <strain evidence="1 2">CGMCC 1.12159</strain>
    </source>
</reference>
<dbReference type="RefSeq" id="WP_047881030.1">
    <property type="nucleotide sequence ID" value="NZ_LDOT01000050.1"/>
</dbReference>
<dbReference type="OrthoDB" id="215174at2"/>
<name>A0A0J1GRA2_9GAMM</name>
<evidence type="ECO:0000313" key="1">
    <source>
        <dbReference type="EMBL" id="KLV02240.1"/>
    </source>
</evidence>
<organism evidence="1 2">
    <name type="scientific">Photobacterium aquae</name>
    <dbReference type="NCBI Taxonomy" id="1195763"/>
    <lineage>
        <taxon>Bacteria</taxon>
        <taxon>Pseudomonadati</taxon>
        <taxon>Pseudomonadota</taxon>
        <taxon>Gammaproteobacteria</taxon>
        <taxon>Vibrionales</taxon>
        <taxon>Vibrionaceae</taxon>
        <taxon>Photobacterium</taxon>
    </lineage>
</organism>
<protein>
    <submittedName>
        <fullName evidence="1">Uncharacterized protein</fullName>
    </submittedName>
</protein>
<gene>
    <name evidence="1" type="ORF">ABT56_21820</name>
</gene>
<sequence>MAESNNHTTNWPELAEALYDKLTERHAQLTYDFDHVEISVPSGTGDSPDHSVWKVNGSISIRAKNLDK</sequence>
<dbReference type="STRING" id="1195763.ABT56_21820"/>